<dbReference type="GO" id="GO:0051213">
    <property type="term" value="F:dioxygenase activity"/>
    <property type="evidence" value="ECO:0007669"/>
    <property type="project" value="UniProtKB-ARBA"/>
</dbReference>
<dbReference type="PANTHER" id="PTHR10209">
    <property type="entry name" value="OXIDOREDUCTASE, 2OG-FE II OXYGENASE FAMILY PROTEIN"/>
    <property type="match status" value="1"/>
</dbReference>
<evidence type="ECO:0000256" key="3">
    <source>
        <dbReference type="ARBA" id="ARBA00022723"/>
    </source>
</evidence>
<name>A0AA39DTZ9_VITRO</name>
<sequence length="377" mass="42548">MAAKKRLHIMEVAGESHIENGAYFNRAIEVKKFDETKAGVKGLVDSGVEKIPRFFIHPPENLQRSLAETGGTSFQVPVIDFRGLERGQRAEIVRAIRKASETWGFFQMVNHGIPITIIEEVLEGVRRFHEQPQEMKMEWYSRDSKQPVKYYCNGDLHVSNAANWRDSISCEFPDGTLDPEALPRVCSKEITAYIKCMAELKEMVGELLSEALGLSSDHLKQMGCTETQTLVCHYYPGCPQPDLTLGATKHSDPCFITILLQDNIGGLQVLHQNQWVDVPPVHGALVANLGDFMQLITNDKFKSVEHRVLSRQVGPRISAACFFYPSTINTYKPYGPVKEFLSDNNPPIYRETHVNEYLAYYRSKGLDGTSALPHFKL</sequence>
<dbReference type="EMBL" id="JARBHA010000007">
    <property type="protein sequence ID" value="KAJ9696893.1"/>
    <property type="molecule type" value="Genomic_DNA"/>
</dbReference>
<keyword evidence="5 6" id="KW-0408">Iron</keyword>
<evidence type="ECO:0000259" key="7">
    <source>
        <dbReference type="PROSITE" id="PS51471"/>
    </source>
</evidence>
<gene>
    <name evidence="8" type="ORF">PVL29_008894</name>
</gene>
<evidence type="ECO:0000256" key="5">
    <source>
        <dbReference type="ARBA" id="ARBA00023004"/>
    </source>
</evidence>
<dbReference type="Proteomes" id="UP001168098">
    <property type="component" value="Unassembled WGS sequence"/>
</dbReference>
<dbReference type="InterPro" id="IPR026992">
    <property type="entry name" value="DIOX_N"/>
</dbReference>
<keyword evidence="9" id="KW-1185">Reference proteome</keyword>
<dbReference type="FunFam" id="2.60.120.330:FF:000005">
    <property type="entry name" value="1-aminocyclopropane-1-carboxylate oxidase homolog 1"/>
    <property type="match status" value="1"/>
</dbReference>
<accession>A0AA39DTZ9</accession>
<keyword evidence="3 6" id="KW-0479">Metal-binding</keyword>
<dbReference type="InterPro" id="IPR005123">
    <property type="entry name" value="Oxoglu/Fe-dep_dioxygenase_dom"/>
</dbReference>
<evidence type="ECO:0000313" key="9">
    <source>
        <dbReference type="Proteomes" id="UP001168098"/>
    </source>
</evidence>
<comment type="cofactor">
    <cofactor evidence="1">
        <name>Fe cation</name>
        <dbReference type="ChEBI" id="CHEBI:24875"/>
    </cofactor>
</comment>
<proteinExistence type="inferred from homology"/>
<evidence type="ECO:0000256" key="6">
    <source>
        <dbReference type="RuleBase" id="RU003682"/>
    </source>
</evidence>
<protein>
    <recommendedName>
        <fullName evidence="7">Fe2OG dioxygenase domain-containing protein</fullName>
    </recommendedName>
</protein>
<evidence type="ECO:0000256" key="1">
    <source>
        <dbReference type="ARBA" id="ARBA00001962"/>
    </source>
</evidence>
<dbReference type="SUPFAM" id="SSF51197">
    <property type="entry name" value="Clavaminate synthase-like"/>
    <property type="match status" value="1"/>
</dbReference>
<organism evidence="8 9">
    <name type="scientific">Vitis rotundifolia</name>
    <name type="common">Muscadine grape</name>
    <dbReference type="NCBI Taxonomy" id="103349"/>
    <lineage>
        <taxon>Eukaryota</taxon>
        <taxon>Viridiplantae</taxon>
        <taxon>Streptophyta</taxon>
        <taxon>Embryophyta</taxon>
        <taxon>Tracheophyta</taxon>
        <taxon>Spermatophyta</taxon>
        <taxon>Magnoliopsida</taxon>
        <taxon>eudicotyledons</taxon>
        <taxon>Gunneridae</taxon>
        <taxon>Pentapetalae</taxon>
        <taxon>rosids</taxon>
        <taxon>Vitales</taxon>
        <taxon>Vitaceae</taxon>
        <taxon>Viteae</taxon>
        <taxon>Vitis</taxon>
    </lineage>
</organism>
<dbReference type="GO" id="GO:0046872">
    <property type="term" value="F:metal ion binding"/>
    <property type="evidence" value="ECO:0007669"/>
    <property type="project" value="UniProtKB-KW"/>
</dbReference>
<comment type="similarity">
    <text evidence="2 6">Belongs to the iron/ascorbate-dependent oxidoreductase family.</text>
</comment>
<dbReference type="InterPro" id="IPR044861">
    <property type="entry name" value="IPNS-like_FE2OG_OXY"/>
</dbReference>
<dbReference type="InterPro" id="IPR027443">
    <property type="entry name" value="IPNS-like_sf"/>
</dbReference>
<dbReference type="PANTHER" id="PTHR10209:SF714">
    <property type="entry name" value="1-AMINOCYCLOPROPANE-1-CARBOXYLATE OXIDASE HOMOLOG 11-RELATED"/>
    <property type="match status" value="1"/>
</dbReference>
<dbReference type="PROSITE" id="PS51471">
    <property type="entry name" value="FE2OG_OXY"/>
    <property type="match status" value="1"/>
</dbReference>
<keyword evidence="4 6" id="KW-0560">Oxidoreductase</keyword>
<evidence type="ECO:0000256" key="4">
    <source>
        <dbReference type="ARBA" id="ARBA00023002"/>
    </source>
</evidence>
<feature type="domain" description="Fe2OG dioxygenase" evidence="7">
    <location>
        <begin position="225"/>
        <end position="325"/>
    </location>
</feature>
<dbReference type="Pfam" id="PF03171">
    <property type="entry name" value="2OG-FeII_Oxy"/>
    <property type="match status" value="1"/>
</dbReference>
<comment type="caution">
    <text evidence="8">The sequence shown here is derived from an EMBL/GenBank/DDBJ whole genome shotgun (WGS) entry which is preliminary data.</text>
</comment>
<dbReference type="Pfam" id="PF14226">
    <property type="entry name" value="DIOX_N"/>
    <property type="match status" value="1"/>
</dbReference>
<dbReference type="AlphaFoldDB" id="A0AA39DTZ9"/>
<dbReference type="Gene3D" id="2.60.120.330">
    <property type="entry name" value="B-lactam Antibiotic, Isopenicillin N Synthase, Chain"/>
    <property type="match status" value="1"/>
</dbReference>
<evidence type="ECO:0000256" key="2">
    <source>
        <dbReference type="ARBA" id="ARBA00008056"/>
    </source>
</evidence>
<evidence type="ECO:0000313" key="8">
    <source>
        <dbReference type="EMBL" id="KAJ9696893.1"/>
    </source>
</evidence>
<reference evidence="8 9" key="1">
    <citation type="journal article" date="2023" name="BMC Biotechnol.">
        <title>Vitis rotundifolia cv Carlos genome sequencing.</title>
        <authorList>
            <person name="Huff M."/>
            <person name="Hulse-Kemp A."/>
            <person name="Scheffler B."/>
            <person name="Youngblood R."/>
            <person name="Simpson S."/>
            <person name="Babiker E."/>
            <person name="Staton M."/>
        </authorList>
    </citation>
    <scope>NUCLEOTIDE SEQUENCE [LARGE SCALE GENOMIC DNA]</scope>
    <source>
        <tissue evidence="8">Leaf</tissue>
    </source>
</reference>